<evidence type="ECO:0000256" key="1">
    <source>
        <dbReference type="ARBA" id="ARBA00009922"/>
    </source>
</evidence>
<dbReference type="GO" id="GO:0000725">
    <property type="term" value="P:recombinational repair"/>
    <property type="evidence" value="ECO:0007669"/>
    <property type="project" value="TreeGrafter"/>
</dbReference>
<dbReference type="GO" id="GO:0016787">
    <property type="term" value="F:hydrolase activity"/>
    <property type="evidence" value="ECO:0007669"/>
    <property type="project" value="UniProtKB-UniRule"/>
</dbReference>
<dbReference type="InterPro" id="IPR027417">
    <property type="entry name" value="P-loop_NTPase"/>
</dbReference>
<dbReference type="GO" id="GO:0003677">
    <property type="term" value="F:DNA binding"/>
    <property type="evidence" value="ECO:0007669"/>
    <property type="project" value="UniProtKB-KW"/>
</dbReference>
<keyword evidence="15" id="KW-1185">Reference proteome</keyword>
<dbReference type="InterPro" id="IPR013986">
    <property type="entry name" value="DExx_box_DNA_helicase_dom_sf"/>
</dbReference>
<keyword evidence="2 12" id="KW-0547">Nucleotide-binding</keyword>
<name>A0A9E6NW03_9PSED</name>
<evidence type="ECO:0000313" key="14">
    <source>
        <dbReference type="EMBL" id="QXI14971.1"/>
    </source>
</evidence>
<organism evidence="14 15">
    <name type="scientific">Pseudomonas hamedanensis</name>
    <dbReference type="NCBI Taxonomy" id="2745504"/>
    <lineage>
        <taxon>Bacteria</taxon>
        <taxon>Pseudomonadati</taxon>
        <taxon>Pseudomonadota</taxon>
        <taxon>Gammaproteobacteria</taxon>
        <taxon>Pseudomonadales</taxon>
        <taxon>Pseudomonadaceae</taxon>
        <taxon>Pseudomonas</taxon>
    </lineage>
</organism>
<gene>
    <name evidence="14" type="ORF">HU739_013605</name>
</gene>
<dbReference type="EC" id="5.6.2.4" evidence="9"/>
<evidence type="ECO:0000256" key="4">
    <source>
        <dbReference type="ARBA" id="ARBA00022806"/>
    </source>
</evidence>
<dbReference type="InterPro" id="IPR000212">
    <property type="entry name" value="DNA_helicase_UvrD/REP"/>
</dbReference>
<evidence type="ECO:0000313" key="15">
    <source>
        <dbReference type="Proteomes" id="UP000631521"/>
    </source>
</evidence>
<evidence type="ECO:0000259" key="13">
    <source>
        <dbReference type="PROSITE" id="PS51198"/>
    </source>
</evidence>
<proteinExistence type="inferred from homology"/>
<dbReference type="SUPFAM" id="SSF52540">
    <property type="entry name" value="P-loop containing nucleoside triphosphate hydrolases"/>
    <property type="match status" value="1"/>
</dbReference>
<reference evidence="14 15" key="2">
    <citation type="journal article" date="2021" name="Microorganisms">
        <title>The Ever-Expanding Pseudomonas Genus: Description of 43 New Species and Partition of the Pseudomonas putida Group.</title>
        <authorList>
            <person name="Girard L."/>
            <person name="Lood C."/>
            <person name="Hofte M."/>
            <person name="Vandamme P."/>
            <person name="Rokni-Zadeh H."/>
            <person name="van Noort V."/>
            <person name="Lavigne R."/>
            <person name="De Mot R."/>
        </authorList>
    </citation>
    <scope>NUCLEOTIDE SEQUENCE [LARGE SCALE GENOMIC DNA]</scope>
    <source>
        <strain evidence="14 15">SWRI65</strain>
    </source>
</reference>
<evidence type="ECO:0000256" key="2">
    <source>
        <dbReference type="ARBA" id="ARBA00022741"/>
    </source>
</evidence>
<comment type="catalytic activity">
    <reaction evidence="8">
        <text>Couples ATP hydrolysis with the unwinding of duplex DNA by translocating in the 3'-5' direction.</text>
        <dbReference type="EC" id="5.6.2.4"/>
    </reaction>
</comment>
<dbReference type="KEGG" id="phv:HU739_013605"/>
<keyword evidence="6" id="KW-0238">DNA-binding</keyword>
<dbReference type="Gene3D" id="1.10.10.160">
    <property type="match status" value="1"/>
</dbReference>
<evidence type="ECO:0000256" key="7">
    <source>
        <dbReference type="ARBA" id="ARBA00023235"/>
    </source>
</evidence>
<comment type="catalytic activity">
    <reaction evidence="11">
        <text>ATP + H2O = ADP + phosphate + H(+)</text>
        <dbReference type="Rhea" id="RHEA:13065"/>
        <dbReference type="ChEBI" id="CHEBI:15377"/>
        <dbReference type="ChEBI" id="CHEBI:15378"/>
        <dbReference type="ChEBI" id="CHEBI:30616"/>
        <dbReference type="ChEBI" id="CHEBI:43474"/>
        <dbReference type="ChEBI" id="CHEBI:456216"/>
        <dbReference type="EC" id="5.6.2.4"/>
    </reaction>
</comment>
<evidence type="ECO:0000256" key="3">
    <source>
        <dbReference type="ARBA" id="ARBA00022801"/>
    </source>
</evidence>
<accession>A0A9E6NW03</accession>
<keyword evidence="4 12" id="KW-0347">Helicase</keyword>
<feature type="domain" description="UvrD-like helicase ATP-binding" evidence="13">
    <location>
        <begin position="6"/>
        <end position="281"/>
    </location>
</feature>
<evidence type="ECO:0000256" key="6">
    <source>
        <dbReference type="ARBA" id="ARBA00023125"/>
    </source>
</evidence>
<dbReference type="PROSITE" id="PS51198">
    <property type="entry name" value="UVRD_HELICASE_ATP_BIND"/>
    <property type="match status" value="1"/>
</dbReference>
<dbReference type="EMBL" id="CP077091">
    <property type="protein sequence ID" value="QXI14971.1"/>
    <property type="molecule type" value="Genomic_DNA"/>
</dbReference>
<dbReference type="InterPro" id="IPR014016">
    <property type="entry name" value="UvrD-like_ATP-bd"/>
</dbReference>
<evidence type="ECO:0000256" key="12">
    <source>
        <dbReference type="PROSITE-ProRule" id="PRU00560"/>
    </source>
</evidence>
<keyword evidence="3 12" id="KW-0378">Hydrolase</keyword>
<evidence type="ECO:0000256" key="5">
    <source>
        <dbReference type="ARBA" id="ARBA00022840"/>
    </source>
</evidence>
<reference evidence="14 15" key="1">
    <citation type="journal article" date="2020" name="Microorganisms">
        <title>Reliable Identification of Environmental Pseudomonas Isolates Using the rpoD Gene.</title>
        <authorList>
            <consortium name="The Broad Institute Genome Sequencing Platform"/>
            <person name="Girard L."/>
            <person name="Lood C."/>
            <person name="Rokni-Zadeh H."/>
            <person name="van Noort V."/>
            <person name="Lavigne R."/>
            <person name="De Mot R."/>
        </authorList>
    </citation>
    <scope>NUCLEOTIDE SEQUENCE [LARGE SCALE GENOMIC DNA]</scope>
    <source>
        <strain evidence="14 15">SWRI65</strain>
    </source>
</reference>
<keyword evidence="5 12" id="KW-0067">ATP-binding</keyword>
<dbReference type="Gene3D" id="3.40.50.300">
    <property type="entry name" value="P-loop containing nucleotide triphosphate hydrolases"/>
    <property type="match status" value="2"/>
</dbReference>
<dbReference type="Proteomes" id="UP000631521">
    <property type="component" value="Chromosome"/>
</dbReference>
<comment type="similarity">
    <text evidence="1">Belongs to the helicase family. UvrD subfamily.</text>
</comment>
<evidence type="ECO:0000256" key="10">
    <source>
        <dbReference type="ARBA" id="ARBA00034923"/>
    </source>
</evidence>
<protein>
    <recommendedName>
        <fullName evidence="9">DNA 3'-5' helicase</fullName>
        <ecNumber evidence="9">5.6.2.4</ecNumber>
    </recommendedName>
    <alternativeName>
        <fullName evidence="10">DNA 3'-5' helicase II</fullName>
    </alternativeName>
</protein>
<dbReference type="Pfam" id="PF13361">
    <property type="entry name" value="UvrD_C"/>
    <property type="match status" value="1"/>
</dbReference>
<keyword evidence="7" id="KW-0413">Isomerase</keyword>
<dbReference type="Pfam" id="PF00580">
    <property type="entry name" value="UvrD-helicase"/>
    <property type="match status" value="1"/>
</dbReference>
<dbReference type="RefSeq" id="WP_186547328.1">
    <property type="nucleotide sequence ID" value="NZ_CP077091.1"/>
</dbReference>
<dbReference type="CDD" id="cd17932">
    <property type="entry name" value="DEXQc_UvrD"/>
    <property type="match status" value="1"/>
</dbReference>
<dbReference type="PANTHER" id="PTHR11070">
    <property type="entry name" value="UVRD / RECB / PCRA DNA HELICASE FAMILY MEMBER"/>
    <property type="match status" value="1"/>
</dbReference>
<dbReference type="InterPro" id="IPR014017">
    <property type="entry name" value="DNA_helicase_UvrD-like_C"/>
</dbReference>
<evidence type="ECO:0000256" key="11">
    <source>
        <dbReference type="ARBA" id="ARBA00048988"/>
    </source>
</evidence>
<evidence type="ECO:0000256" key="9">
    <source>
        <dbReference type="ARBA" id="ARBA00034808"/>
    </source>
</evidence>
<evidence type="ECO:0000256" key="8">
    <source>
        <dbReference type="ARBA" id="ARBA00034617"/>
    </source>
</evidence>
<feature type="binding site" evidence="12">
    <location>
        <begin position="27"/>
        <end position="34"/>
    </location>
    <ligand>
        <name>ATP</name>
        <dbReference type="ChEBI" id="CHEBI:30616"/>
    </ligand>
</feature>
<dbReference type="GO" id="GO:0043138">
    <property type="term" value="F:3'-5' DNA helicase activity"/>
    <property type="evidence" value="ECO:0007669"/>
    <property type="project" value="UniProtKB-EC"/>
</dbReference>
<dbReference type="PANTHER" id="PTHR11070:SF2">
    <property type="entry name" value="ATP-DEPENDENT DNA HELICASE SRS2"/>
    <property type="match status" value="1"/>
</dbReference>
<dbReference type="GO" id="GO:0005524">
    <property type="term" value="F:ATP binding"/>
    <property type="evidence" value="ECO:0007669"/>
    <property type="project" value="UniProtKB-UniRule"/>
</dbReference>
<dbReference type="AlphaFoldDB" id="A0A9E6NW03"/>
<sequence>MDDLVSAGLNDEQISAINHPGSVFLTACPGSGKTKTLTFKIAEELKKISSHREFVVAITYTHRAADEILERVEGLGLNTNQLWIGTIHSFCLEWIIRPYAIYEPRLQHGFTIINQPDADALLDEICGELGRPRITSFDCNYYFKDGKATPLSSDVNKHEKIRAALGEYFRVLKKERKIDFELILYFAHNLIKKYPAIAVTLSQIFRIILVDEYQDTKEIQYLIICAIFAAGNGKTNAFIVGDPNQAIFKTLGGYPIAFDKFVQLSKLKVQEFSLSKNYRSSSRVVEYFSNFSVFPVAISAFAKCKDYPSVISYNKNIGVEFLEDEIVRLINYSLNDLNISQDQICIVGPQWPFLAKLTRRLMSRLPQCNFDGPGMVPFGRELDNFWYKLSKICLSEPGPEMYIRRLRWAGEVLSALHEEGIKCSYSKSQLLKELNRIDIDEENGMKYLERYFSAFLHLLEIDVECNNGLKNHYESFFDSATKKIQRAKKDGNDLIEGIENFRRVFRPRGGITISTIHGVKGAEFDNVIGFALLQGMVPHNTDPEPLESAKKLIYVISSRARKNLFLISESGRDKLPTTVLKDYQYGYSPIKF</sequence>